<evidence type="ECO:0000313" key="6">
    <source>
        <dbReference type="Proteomes" id="UP000429552"/>
    </source>
</evidence>
<dbReference type="AlphaFoldDB" id="A0A640TZ96"/>
<comment type="caution">
    <text evidence="5">The sequence shown here is derived from an EMBL/GenBank/DDBJ whole genome shotgun (WGS) entry which is preliminary data.</text>
</comment>
<accession>A0A640TZ96</accession>
<dbReference type="InterPro" id="IPR027417">
    <property type="entry name" value="P-loop_NTPase"/>
</dbReference>
<evidence type="ECO:0000256" key="3">
    <source>
        <dbReference type="ARBA" id="ARBA00023012"/>
    </source>
</evidence>
<dbReference type="Gene3D" id="3.40.50.300">
    <property type="entry name" value="P-loop containing nucleotide triphosphate hydrolases"/>
    <property type="match status" value="1"/>
</dbReference>
<proteinExistence type="predicted"/>
<keyword evidence="2" id="KW-0418">Kinase</keyword>
<evidence type="ECO:0000256" key="2">
    <source>
        <dbReference type="ARBA" id="ARBA00022777"/>
    </source>
</evidence>
<dbReference type="GO" id="GO:0005886">
    <property type="term" value="C:plasma membrane"/>
    <property type="evidence" value="ECO:0007669"/>
    <property type="project" value="TreeGrafter"/>
</dbReference>
<dbReference type="PANTHER" id="PTHR45569:SF1">
    <property type="entry name" value="SENSOR PROTEIN KDPD"/>
    <property type="match status" value="1"/>
</dbReference>
<reference evidence="5 6" key="1">
    <citation type="submission" date="2019-12" db="EMBL/GenBank/DDBJ databases">
        <title>Whole genome shotgun sequence of Streptomyces libani subsp. libani NBRC 13452.</title>
        <authorList>
            <person name="Ichikawa N."/>
            <person name="Kimura A."/>
            <person name="Kitahashi Y."/>
            <person name="Komaki H."/>
            <person name="Tamura T."/>
        </authorList>
    </citation>
    <scope>NUCLEOTIDE SEQUENCE [LARGE SCALE GENOMIC DNA]</scope>
    <source>
        <strain evidence="5 6">NBRC 13452</strain>
    </source>
</reference>
<keyword evidence="3" id="KW-0902">Two-component regulatory system</keyword>
<sequence>MFLGAAPGVGKTYRMLDEGRRRARRGTYVVVAYAECHARPHTEEKLEGLEILPRTQREYREGTFSELDSTVLSPAVQRSPW</sequence>
<dbReference type="Pfam" id="PF02702">
    <property type="entry name" value="KdpD"/>
    <property type="match status" value="1"/>
</dbReference>
<keyword evidence="1" id="KW-0808">Transferase</keyword>
<feature type="domain" description="Signal transduction histidine kinase osmosensitive K+ channel sensor N-terminal" evidence="4">
    <location>
        <begin position="1"/>
        <end position="70"/>
    </location>
</feature>
<dbReference type="Proteomes" id="UP000429552">
    <property type="component" value="Unassembled WGS sequence"/>
</dbReference>
<dbReference type="GO" id="GO:0000155">
    <property type="term" value="F:phosphorelay sensor kinase activity"/>
    <property type="evidence" value="ECO:0007669"/>
    <property type="project" value="InterPro"/>
</dbReference>
<gene>
    <name evidence="5" type="ORF">Sliba_80240</name>
</gene>
<organism evidence="5 6">
    <name type="scientific">Streptomyces nigrescens</name>
    <dbReference type="NCBI Taxonomy" id="1920"/>
    <lineage>
        <taxon>Bacteria</taxon>
        <taxon>Bacillati</taxon>
        <taxon>Actinomycetota</taxon>
        <taxon>Actinomycetes</taxon>
        <taxon>Kitasatosporales</taxon>
        <taxon>Streptomycetaceae</taxon>
        <taxon>Streptomyces</taxon>
    </lineage>
</organism>
<evidence type="ECO:0000256" key="1">
    <source>
        <dbReference type="ARBA" id="ARBA00022679"/>
    </source>
</evidence>
<dbReference type="EMBL" id="BLIP01000005">
    <property type="protein sequence ID" value="GFE27571.1"/>
    <property type="molecule type" value="Genomic_DNA"/>
</dbReference>
<evidence type="ECO:0000259" key="4">
    <source>
        <dbReference type="Pfam" id="PF02702"/>
    </source>
</evidence>
<dbReference type="PANTHER" id="PTHR45569">
    <property type="entry name" value="SENSOR PROTEIN KDPD"/>
    <property type="match status" value="1"/>
</dbReference>
<dbReference type="InterPro" id="IPR052023">
    <property type="entry name" value="Histidine_kinase_KdpD"/>
</dbReference>
<evidence type="ECO:0000313" key="5">
    <source>
        <dbReference type="EMBL" id="GFE27571.1"/>
    </source>
</evidence>
<dbReference type="InterPro" id="IPR003852">
    <property type="entry name" value="Sig_transdc_His_kinase_KdpD_N"/>
</dbReference>
<protein>
    <recommendedName>
        <fullName evidence="4">Signal transduction histidine kinase osmosensitive K+ channel sensor N-terminal domain-containing protein</fullName>
    </recommendedName>
</protein>
<name>A0A640TZ96_STRNI</name>